<proteinExistence type="predicted"/>
<accession>A0AB73IJW5</accession>
<name>A0AB73IJW5_9BURK</name>
<organism evidence="2 3">
    <name type="scientific">Paraburkholderia caledonica</name>
    <dbReference type="NCBI Taxonomy" id="134536"/>
    <lineage>
        <taxon>Bacteria</taxon>
        <taxon>Pseudomonadati</taxon>
        <taxon>Pseudomonadota</taxon>
        <taxon>Betaproteobacteria</taxon>
        <taxon>Burkholderiales</taxon>
        <taxon>Burkholderiaceae</taxon>
        <taxon>Paraburkholderia</taxon>
    </lineage>
</organism>
<dbReference type="SMART" id="SM00530">
    <property type="entry name" value="HTH_XRE"/>
    <property type="match status" value="1"/>
</dbReference>
<evidence type="ECO:0000313" key="3">
    <source>
        <dbReference type="Proteomes" id="UP001229486"/>
    </source>
</evidence>
<comment type="caution">
    <text evidence="2">The sequence shown here is derived from an EMBL/GenBank/DDBJ whole genome shotgun (WGS) entry which is preliminary data.</text>
</comment>
<gene>
    <name evidence="2" type="ORF">J2793_005129</name>
</gene>
<dbReference type="AlphaFoldDB" id="A0AB73IJW5"/>
<dbReference type="InterPro" id="IPR001387">
    <property type="entry name" value="Cro/C1-type_HTH"/>
</dbReference>
<feature type="domain" description="HTH cro/C1-type" evidence="1">
    <location>
        <begin position="17"/>
        <end position="71"/>
    </location>
</feature>
<sequence>MKQRDYETLRRHLAINIKTFRREHALSQEGLSLEADVDRTYVSQIERSLGNPSLLILSALASALGKDVGELLYPPPPRQRGK</sequence>
<protein>
    <submittedName>
        <fullName evidence="2">Transcriptional regulator with XRE-family HTH domain</fullName>
    </submittedName>
</protein>
<dbReference type="CDD" id="cd00093">
    <property type="entry name" value="HTH_XRE"/>
    <property type="match status" value="1"/>
</dbReference>
<dbReference type="RefSeq" id="WP_392394940.1">
    <property type="nucleotide sequence ID" value="NZ_JAURTK010000006.1"/>
</dbReference>
<dbReference type="Pfam" id="PF01381">
    <property type="entry name" value="HTH_3"/>
    <property type="match status" value="1"/>
</dbReference>
<evidence type="ECO:0000313" key="2">
    <source>
        <dbReference type="EMBL" id="MDP9649662.1"/>
    </source>
</evidence>
<reference evidence="2" key="1">
    <citation type="submission" date="2023-07" db="EMBL/GenBank/DDBJ databases">
        <title>Sorghum-associated microbial communities from plants grown in Nebraska, USA.</title>
        <authorList>
            <person name="Schachtman D."/>
        </authorList>
    </citation>
    <scope>NUCLEOTIDE SEQUENCE</scope>
    <source>
        <strain evidence="2">DS1061</strain>
    </source>
</reference>
<dbReference type="Proteomes" id="UP001229486">
    <property type="component" value="Unassembled WGS sequence"/>
</dbReference>
<dbReference type="SUPFAM" id="SSF47413">
    <property type="entry name" value="lambda repressor-like DNA-binding domains"/>
    <property type="match status" value="1"/>
</dbReference>
<dbReference type="EMBL" id="JAURTK010000006">
    <property type="protein sequence ID" value="MDP9649662.1"/>
    <property type="molecule type" value="Genomic_DNA"/>
</dbReference>
<dbReference type="Gene3D" id="1.10.260.40">
    <property type="entry name" value="lambda repressor-like DNA-binding domains"/>
    <property type="match status" value="1"/>
</dbReference>
<dbReference type="GO" id="GO:0003677">
    <property type="term" value="F:DNA binding"/>
    <property type="evidence" value="ECO:0007669"/>
    <property type="project" value="InterPro"/>
</dbReference>
<dbReference type="InterPro" id="IPR010982">
    <property type="entry name" value="Lambda_DNA-bd_dom_sf"/>
</dbReference>
<dbReference type="PROSITE" id="PS50943">
    <property type="entry name" value="HTH_CROC1"/>
    <property type="match status" value="1"/>
</dbReference>
<evidence type="ECO:0000259" key="1">
    <source>
        <dbReference type="PROSITE" id="PS50943"/>
    </source>
</evidence>